<gene>
    <name evidence="1" type="ORF">CQW23_35491</name>
</gene>
<dbReference type="AlphaFoldDB" id="A0A2G2UVU6"/>
<accession>A0A2G2UVU6</accession>
<evidence type="ECO:0000313" key="1">
    <source>
        <dbReference type="EMBL" id="PHT24844.1"/>
    </source>
</evidence>
<evidence type="ECO:0000313" key="2">
    <source>
        <dbReference type="Proteomes" id="UP000224567"/>
    </source>
</evidence>
<protein>
    <submittedName>
        <fullName evidence="1">Uncharacterized protein</fullName>
    </submittedName>
</protein>
<reference evidence="1 2" key="1">
    <citation type="journal article" date="2017" name="Genome Biol.">
        <title>New reference genome sequences of hot pepper reveal the massive evolution of plant disease-resistance genes by retroduplication.</title>
        <authorList>
            <person name="Kim S."/>
            <person name="Park J."/>
            <person name="Yeom S.I."/>
            <person name="Kim Y.M."/>
            <person name="Seo E."/>
            <person name="Kim K.T."/>
            <person name="Kim M.S."/>
            <person name="Lee J.M."/>
            <person name="Cheong K."/>
            <person name="Shin H.S."/>
            <person name="Kim S.B."/>
            <person name="Han K."/>
            <person name="Lee J."/>
            <person name="Park M."/>
            <person name="Lee H.A."/>
            <person name="Lee H.Y."/>
            <person name="Lee Y."/>
            <person name="Oh S."/>
            <person name="Lee J.H."/>
            <person name="Choi E."/>
            <person name="Choi E."/>
            <person name="Lee S.E."/>
            <person name="Jeon J."/>
            <person name="Kim H."/>
            <person name="Choi G."/>
            <person name="Song H."/>
            <person name="Lee J."/>
            <person name="Lee S.C."/>
            <person name="Kwon J.K."/>
            <person name="Lee H.Y."/>
            <person name="Koo N."/>
            <person name="Hong Y."/>
            <person name="Kim R.W."/>
            <person name="Kang W.H."/>
            <person name="Huh J.H."/>
            <person name="Kang B.C."/>
            <person name="Yang T.J."/>
            <person name="Lee Y.H."/>
            <person name="Bennetzen J.L."/>
            <person name="Choi D."/>
        </authorList>
    </citation>
    <scope>NUCLEOTIDE SEQUENCE [LARGE SCALE GENOMIC DNA]</scope>
    <source>
        <strain evidence="2">cv. PBC81</strain>
    </source>
</reference>
<organism evidence="1 2">
    <name type="scientific">Capsicum baccatum</name>
    <name type="common">Peruvian pepper</name>
    <dbReference type="NCBI Taxonomy" id="33114"/>
    <lineage>
        <taxon>Eukaryota</taxon>
        <taxon>Viridiplantae</taxon>
        <taxon>Streptophyta</taxon>
        <taxon>Embryophyta</taxon>
        <taxon>Tracheophyta</taxon>
        <taxon>Spermatophyta</taxon>
        <taxon>Magnoliopsida</taxon>
        <taxon>eudicotyledons</taxon>
        <taxon>Gunneridae</taxon>
        <taxon>Pentapetalae</taxon>
        <taxon>asterids</taxon>
        <taxon>lamiids</taxon>
        <taxon>Solanales</taxon>
        <taxon>Solanaceae</taxon>
        <taxon>Solanoideae</taxon>
        <taxon>Capsiceae</taxon>
        <taxon>Capsicum</taxon>
    </lineage>
</organism>
<keyword evidence="2" id="KW-1185">Reference proteome</keyword>
<dbReference type="EMBL" id="MLFT02005214">
    <property type="protein sequence ID" value="PHT24844.1"/>
    <property type="molecule type" value="Genomic_DNA"/>
</dbReference>
<sequence length="81" mass="9182">MDKRKFLWFSLEKKSLKHAKVSGGLDTFDSFVTLGTLVPLYYGGGDEKDGKKGVEERDDSGGVLFSLQRDEEYREDPSVYL</sequence>
<dbReference type="Proteomes" id="UP000224567">
    <property type="component" value="Unassembled WGS sequence"/>
</dbReference>
<proteinExistence type="predicted"/>
<name>A0A2G2UVU6_CAPBA</name>
<reference evidence="2" key="2">
    <citation type="journal article" date="2017" name="J. Anim. Genet.">
        <title>Multiple reference genome sequences of hot pepper reveal the massive evolution of plant disease resistance genes by retroduplication.</title>
        <authorList>
            <person name="Kim S."/>
            <person name="Park J."/>
            <person name="Yeom S.-I."/>
            <person name="Kim Y.-M."/>
            <person name="Seo E."/>
            <person name="Kim K.-T."/>
            <person name="Kim M.-S."/>
            <person name="Lee J.M."/>
            <person name="Cheong K."/>
            <person name="Shin H.-S."/>
            <person name="Kim S.-B."/>
            <person name="Han K."/>
            <person name="Lee J."/>
            <person name="Park M."/>
            <person name="Lee H.-A."/>
            <person name="Lee H.-Y."/>
            <person name="Lee Y."/>
            <person name="Oh S."/>
            <person name="Lee J.H."/>
            <person name="Choi E."/>
            <person name="Choi E."/>
            <person name="Lee S.E."/>
            <person name="Jeon J."/>
            <person name="Kim H."/>
            <person name="Choi G."/>
            <person name="Song H."/>
            <person name="Lee J."/>
            <person name="Lee S.-C."/>
            <person name="Kwon J.-K."/>
            <person name="Lee H.-Y."/>
            <person name="Koo N."/>
            <person name="Hong Y."/>
            <person name="Kim R.W."/>
            <person name="Kang W.-H."/>
            <person name="Huh J.H."/>
            <person name="Kang B.-C."/>
            <person name="Yang T.-J."/>
            <person name="Lee Y.-H."/>
            <person name="Bennetzen J.L."/>
            <person name="Choi D."/>
        </authorList>
    </citation>
    <scope>NUCLEOTIDE SEQUENCE [LARGE SCALE GENOMIC DNA]</scope>
    <source>
        <strain evidence="2">cv. PBC81</strain>
    </source>
</reference>
<comment type="caution">
    <text evidence="1">The sequence shown here is derived from an EMBL/GenBank/DDBJ whole genome shotgun (WGS) entry which is preliminary data.</text>
</comment>